<dbReference type="InterPro" id="IPR036320">
    <property type="entry name" value="Glycosyl_Trfase_fam3_N_dom_sf"/>
</dbReference>
<dbReference type="Gene3D" id="3.40.1030.10">
    <property type="entry name" value="Nucleoside phosphorylase/phosphoribosyltransferase catalytic domain"/>
    <property type="match status" value="1"/>
</dbReference>
<dbReference type="PANTHER" id="PTHR43285">
    <property type="entry name" value="ANTHRANILATE PHOSPHORIBOSYLTRANSFERASE"/>
    <property type="match status" value="1"/>
</dbReference>
<dbReference type="PANTHER" id="PTHR43285:SF3">
    <property type="entry name" value="SLL1634 PROTEIN"/>
    <property type="match status" value="1"/>
</dbReference>
<organism evidence="4">
    <name type="scientific">hydrothermal vent metagenome</name>
    <dbReference type="NCBI Taxonomy" id="652676"/>
    <lineage>
        <taxon>unclassified sequences</taxon>
        <taxon>metagenomes</taxon>
        <taxon>ecological metagenomes</taxon>
    </lineage>
</organism>
<dbReference type="SUPFAM" id="SSF47648">
    <property type="entry name" value="Nucleoside phosphorylase/phosphoribosyltransferase N-terminal domain"/>
    <property type="match status" value="1"/>
</dbReference>
<evidence type="ECO:0000256" key="1">
    <source>
        <dbReference type="ARBA" id="ARBA00022676"/>
    </source>
</evidence>
<dbReference type="InterPro" id="IPR035902">
    <property type="entry name" value="Nuc_phospho_transferase"/>
</dbReference>
<evidence type="ECO:0000256" key="2">
    <source>
        <dbReference type="ARBA" id="ARBA00022679"/>
    </source>
</evidence>
<evidence type="ECO:0000256" key="3">
    <source>
        <dbReference type="SAM" id="MobiDB-lite"/>
    </source>
</evidence>
<dbReference type="AlphaFoldDB" id="A0A3B0W5T9"/>
<name>A0A3B0W5T9_9ZZZZ</name>
<evidence type="ECO:0008006" key="5">
    <source>
        <dbReference type="Google" id="ProtNLM"/>
    </source>
</evidence>
<evidence type="ECO:0000313" key="4">
    <source>
        <dbReference type="EMBL" id="VAW47703.1"/>
    </source>
</evidence>
<feature type="region of interest" description="Disordered" evidence="3">
    <location>
        <begin position="1"/>
        <end position="22"/>
    </location>
</feature>
<dbReference type="GO" id="GO:0004048">
    <property type="term" value="F:anthranilate phosphoribosyltransferase activity"/>
    <property type="evidence" value="ECO:0007669"/>
    <property type="project" value="InterPro"/>
</dbReference>
<accession>A0A3B0W5T9</accession>
<gene>
    <name evidence="4" type="ORF">MNBD_GAMMA03-1421</name>
</gene>
<dbReference type="EMBL" id="UOFC01000162">
    <property type="protein sequence ID" value="VAW47703.1"/>
    <property type="molecule type" value="Genomic_DNA"/>
</dbReference>
<keyword evidence="2" id="KW-0808">Transferase</keyword>
<dbReference type="InterPro" id="IPR005940">
    <property type="entry name" value="Anthranilate_Pribosyl_Tfrase"/>
</dbReference>
<proteinExistence type="predicted"/>
<dbReference type="GO" id="GO:0000162">
    <property type="term" value="P:L-tryptophan biosynthetic process"/>
    <property type="evidence" value="ECO:0007669"/>
    <property type="project" value="InterPro"/>
</dbReference>
<keyword evidence="1" id="KW-0328">Glycosyltransferase</keyword>
<protein>
    <recommendedName>
        <fullName evidence="5">Anthranilate phosphoribosyltransferase like</fullName>
    </recommendedName>
</protein>
<dbReference type="GO" id="GO:0005829">
    <property type="term" value="C:cytosol"/>
    <property type="evidence" value="ECO:0007669"/>
    <property type="project" value="TreeGrafter"/>
</dbReference>
<reference evidence="4" key="1">
    <citation type="submission" date="2018-06" db="EMBL/GenBank/DDBJ databases">
        <authorList>
            <person name="Zhirakovskaya E."/>
        </authorList>
    </citation>
    <scope>NUCLEOTIDE SEQUENCE</scope>
</reference>
<dbReference type="SUPFAM" id="SSF52418">
    <property type="entry name" value="Nucleoside phosphorylase/phosphoribosyltransferase catalytic domain"/>
    <property type="match status" value="1"/>
</dbReference>
<sequence length="413" mass="46686">MENDNTPIHQGIKSVGVGKRGSKPLSSELVSAILDQLKSNDIAPVALGAFWGGLMIKGLTNEEKRLEEYFSAGTLMNPQRLIEALCTDISPDIKNICIHLLNKENLDYETSKYLGEFLFSKEKGDTARGLITSILRVRYTSIDEYAGILSSMQETINNFFQHSVEGEPIVQISEPFDGFNRSYFITPLIASAVQNLGFRAVSLVGRNSGPKFATNLLNIAQALDTSFLNTAEELNKPKPDYGWYIHQKNISPAIDAWVEHRHQIIKRPFLATLERFINPVGAKILITSAFHPNYVETMLSIAQTAGYAGIIVVQYGLEGGLTFPLRRPAKLFCSVRKQDKTYEQKKFTFDATDILRTKITVEEKFDNPSLKKNIQLIKKYLYNQKTENEWFDDHIRITQIGICKAIKWLQKNI</sequence>